<keyword evidence="5" id="KW-0560">Oxidoreductase</keyword>
<dbReference type="FunFam" id="2.60.120.650:FF:000045">
    <property type="entry name" value="F-box protein At1g78280"/>
    <property type="match status" value="1"/>
</dbReference>
<dbReference type="PROSITE" id="PS51184">
    <property type="entry name" value="JMJC"/>
    <property type="match status" value="1"/>
</dbReference>
<organism evidence="10">
    <name type="scientific">Davidia involucrata</name>
    <name type="common">Dove tree</name>
    <dbReference type="NCBI Taxonomy" id="16924"/>
    <lineage>
        <taxon>Eukaryota</taxon>
        <taxon>Viridiplantae</taxon>
        <taxon>Streptophyta</taxon>
        <taxon>Embryophyta</taxon>
        <taxon>Tracheophyta</taxon>
        <taxon>Spermatophyta</taxon>
        <taxon>Magnoliopsida</taxon>
        <taxon>eudicotyledons</taxon>
        <taxon>Gunneridae</taxon>
        <taxon>Pentapetalae</taxon>
        <taxon>asterids</taxon>
        <taxon>Cornales</taxon>
        <taxon>Nyssaceae</taxon>
        <taxon>Davidia</taxon>
    </lineage>
</organism>
<dbReference type="Gene3D" id="1.20.1280.50">
    <property type="match status" value="1"/>
</dbReference>
<dbReference type="InterPro" id="IPR050910">
    <property type="entry name" value="JMJD6_ArgDemeth/LysHydrox"/>
</dbReference>
<dbReference type="GO" id="GO:0005737">
    <property type="term" value="C:cytoplasm"/>
    <property type="evidence" value="ECO:0007669"/>
    <property type="project" value="TreeGrafter"/>
</dbReference>
<proteinExistence type="inferred from homology"/>
<evidence type="ECO:0000256" key="4">
    <source>
        <dbReference type="ARBA" id="ARBA00022723"/>
    </source>
</evidence>
<evidence type="ECO:0000259" key="8">
    <source>
        <dbReference type="PROSITE" id="PS50181"/>
    </source>
</evidence>
<evidence type="ECO:0000313" key="10">
    <source>
        <dbReference type="EMBL" id="MPA57607.1"/>
    </source>
</evidence>
<evidence type="ECO:0000256" key="1">
    <source>
        <dbReference type="ARBA" id="ARBA00001954"/>
    </source>
</evidence>
<dbReference type="Pfam" id="PF12937">
    <property type="entry name" value="F-box-like"/>
    <property type="match status" value="1"/>
</dbReference>
<evidence type="ECO:0000256" key="5">
    <source>
        <dbReference type="ARBA" id="ARBA00023002"/>
    </source>
</evidence>
<keyword evidence="6" id="KW-0408">Iron</keyword>
<dbReference type="InterPro" id="IPR003347">
    <property type="entry name" value="JmjC_dom"/>
</dbReference>
<dbReference type="InterPro" id="IPR001810">
    <property type="entry name" value="F-box_dom"/>
</dbReference>
<evidence type="ECO:0000259" key="9">
    <source>
        <dbReference type="PROSITE" id="PS51184"/>
    </source>
</evidence>
<evidence type="ECO:0008006" key="11">
    <source>
        <dbReference type="Google" id="ProtNLM"/>
    </source>
</evidence>
<comment type="subcellular location">
    <subcellularLocation>
        <location evidence="2">Nucleus</location>
    </subcellularLocation>
</comment>
<sequence>MEVEGSCEAQLGPRDRRPEALGDLRVLPDETICAILSLLSPRDVARLSCVSSVMYILCNEEPLWMSLCLDNVNGPLQYKGSWKKTALYQLHLPNEYEEPCIKPLHFDGFNSLFLYRRLYRCYTSLNGFSFDNGNLERKDLSLEEFHHVYDGQKPVLLSGLADTWPARQTWTTDQLLLNYGDTAFKISQRSSRKITMRFRDYVSYMQIQHDEDPLYIFDDKFGEVTPCLLKDYNVPHLFQEDFFDVLDRDQRPPFRWLIIGPERSGASWHVDPALTSAWNTLLCGRKRWALYPPGRVPLGVTVHVNQEDGDVNVETPSSLQWWLDFYPLLADEEKPIECTQLPGETIFVPSGWWHCVLNLETTVAVTQNFVNSKNFEYVCLDMAPGYRHKGVCRAGLLALDEGSLEDAKKNRLCAEESLSYSDLTRKEKRVRICEPAQDLNHENATNGSSESFNFRNQEFSYNINYLAMFLDKEKDHYNSLWSSSNSIGQRELRGWLWKLWVGKPGLRDLIWKGACLALNAGKWSECLGEICAFHELPFPTDDEKLPVGTGSNPVYLVADNVIKFYVEGGLEASLHALGTELEFYSLLCKINSPLKNHIPGVLASGILFLENGLYTIVPWDGKGVPEVIANCNLIPEICKEVDFPFGVWSRKQFEYRKAGMSIYESDSSGGCSRIWPYIVTKRCKGKIFADLRDTLSWVDHLNLASFLGDQLRNLHLLPFPSLNDSTFSGIKQKIELPSGNGYMEAVTDKLRIPAEWEFFIRTLTRKKKDISSRLTKWGDPIPTNLIEKVDEYIPDDFEKLLNMFEDENGLRKVCRPCSWIHSDIMDDNIHMEPCRISSCSIANTPDAGLMDNGYVNGYNGSGGEKSWHPSHILDFSDLSIGDPLCDLIPIHLDVFRGDTRLMKRFLENYKLPFVRRISHHESVESCSKFGRLSYLAMCYCILHEENILGAIFGLWKELKMAKSWEEVEETVWGDLNDYTGSC</sequence>
<gene>
    <name evidence="10" type="ORF">Din_027048</name>
</gene>
<evidence type="ECO:0000256" key="2">
    <source>
        <dbReference type="ARBA" id="ARBA00004123"/>
    </source>
</evidence>
<dbReference type="GO" id="GO:0016491">
    <property type="term" value="F:oxidoreductase activity"/>
    <property type="evidence" value="ECO:0007669"/>
    <property type="project" value="UniProtKB-KW"/>
</dbReference>
<feature type="domain" description="JmjC" evidence="9">
    <location>
        <begin position="223"/>
        <end position="386"/>
    </location>
</feature>
<reference evidence="10" key="1">
    <citation type="submission" date="2019-08" db="EMBL/GenBank/DDBJ databases">
        <title>Reference gene set and small RNA set construction with multiple tissues from Davidia involucrata Baill.</title>
        <authorList>
            <person name="Yang H."/>
            <person name="Zhou C."/>
            <person name="Li G."/>
            <person name="Wang J."/>
            <person name="Gao P."/>
            <person name="Wang M."/>
            <person name="Wang R."/>
            <person name="Zhao Y."/>
        </authorList>
    </citation>
    <scope>NUCLEOTIDE SEQUENCE</scope>
    <source>
        <tissue evidence="10">Mixed with DoveR01_LX</tissue>
    </source>
</reference>
<accession>A0A5B7ALR7</accession>
<dbReference type="AlphaFoldDB" id="A0A5B7ALR7"/>
<dbReference type="GO" id="GO:0005634">
    <property type="term" value="C:nucleus"/>
    <property type="evidence" value="ECO:0007669"/>
    <property type="project" value="UniProtKB-SubCell"/>
</dbReference>
<dbReference type="Gene3D" id="2.60.120.650">
    <property type="entry name" value="Cupin"/>
    <property type="match status" value="1"/>
</dbReference>
<evidence type="ECO:0000256" key="3">
    <source>
        <dbReference type="ARBA" id="ARBA00006801"/>
    </source>
</evidence>
<dbReference type="SMART" id="SM00558">
    <property type="entry name" value="JmjC"/>
    <property type="match status" value="1"/>
</dbReference>
<dbReference type="PANTHER" id="PTHR12480">
    <property type="entry name" value="ARGININE DEMETHYLASE AND LYSYL-HYDROXYLASE JMJD"/>
    <property type="match status" value="1"/>
</dbReference>
<evidence type="ECO:0000256" key="7">
    <source>
        <dbReference type="ARBA" id="ARBA00023242"/>
    </source>
</evidence>
<feature type="domain" description="F-box" evidence="8">
    <location>
        <begin position="21"/>
        <end position="67"/>
    </location>
</feature>
<dbReference type="GO" id="GO:0046872">
    <property type="term" value="F:metal ion binding"/>
    <property type="evidence" value="ECO:0007669"/>
    <property type="project" value="UniProtKB-KW"/>
</dbReference>
<dbReference type="EMBL" id="GHES01027048">
    <property type="protein sequence ID" value="MPA57607.1"/>
    <property type="molecule type" value="Transcribed_RNA"/>
</dbReference>
<comment type="cofactor">
    <cofactor evidence="1">
        <name>Fe(2+)</name>
        <dbReference type="ChEBI" id="CHEBI:29033"/>
    </cofactor>
</comment>
<dbReference type="SUPFAM" id="SSF51197">
    <property type="entry name" value="Clavaminate synthase-like"/>
    <property type="match status" value="1"/>
</dbReference>
<dbReference type="SUPFAM" id="SSF81383">
    <property type="entry name" value="F-box domain"/>
    <property type="match status" value="1"/>
</dbReference>
<protein>
    <recommendedName>
        <fullName evidence="11">F-box protein</fullName>
    </recommendedName>
</protein>
<dbReference type="InterPro" id="IPR041667">
    <property type="entry name" value="Cupin_8"/>
</dbReference>
<dbReference type="PANTHER" id="PTHR12480:SF35">
    <property type="entry name" value="TRANSCRIPTION FACTOR JUMONJI, JMJC DOMAIN-CONTAINING PROTEIN"/>
    <property type="match status" value="1"/>
</dbReference>
<dbReference type="InterPro" id="IPR011009">
    <property type="entry name" value="Kinase-like_dom_sf"/>
</dbReference>
<keyword evidence="7" id="KW-0539">Nucleus</keyword>
<comment type="similarity">
    <text evidence="3">Belongs to the JARID1 histone demethylase family.</text>
</comment>
<dbReference type="InterPro" id="IPR036047">
    <property type="entry name" value="F-box-like_dom_sf"/>
</dbReference>
<evidence type="ECO:0000256" key="6">
    <source>
        <dbReference type="ARBA" id="ARBA00023004"/>
    </source>
</evidence>
<dbReference type="SUPFAM" id="SSF56112">
    <property type="entry name" value="Protein kinase-like (PK-like)"/>
    <property type="match status" value="1"/>
</dbReference>
<name>A0A5B7ALR7_DAVIN</name>
<dbReference type="PROSITE" id="PS50181">
    <property type="entry name" value="FBOX"/>
    <property type="match status" value="1"/>
</dbReference>
<dbReference type="Pfam" id="PF13621">
    <property type="entry name" value="Cupin_8"/>
    <property type="match status" value="1"/>
</dbReference>
<keyword evidence="4" id="KW-0479">Metal-binding</keyword>